<protein>
    <recommendedName>
        <fullName evidence="3">DNA-binding protein</fullName>
    </recommendedName>
</protein>
<accession>A0ABU7KGN9</accession>
<name>A0ABU7KGN9_9ACTN</name>
<dbReference type="RefSeq" id="WP_330094545.1">
    <property type="nucleotide sequence ID" value="NZ_JAUZMY010000035.1"/>
</dbReference>
<gene>
    <name evidence="1" type="ORF">Q8791_26530</name>
</gene>
<sequence>MTTTPRTGLLDAGLAPLDATADGPTDAVRARAYTHPLLGGRTVVRLVPDTLAPAEDAALDFLGFAVEDTSDPLALTRPRGLGYPEWALVNDPGRRSEALALVRPMERAARMAANRPGPASDEFARIAEDVPLEHLPSYWEQAGRAFVAAGNARTAAVMFGRAREAERVYSLPVDEETRREAFLEFAFAGALSVKALAGHAAELTRRYEPARAYAEFRELSVRRTLGGLPPWTALPKQVRALAKAAGLDPAAEEAAIVRELLGVPATSSAPEGFWKAVRPSLVALGRSDDDVIRDLLGLFVSGDGAFNGWWLEMLDDAGAVDLLADPARPVPGGAAAWFSRMVSHCRGWRYSMPGHLLDLVPRLAERLRADGDPVRIGGHADRYYGEVSPALLDTCLELGVPLHPPGRASLGLEAWVANSGGRARRDLAHVRADPVWEPQLAAAATGYGQSHGRVLDDLLPYDYLHPYVDRRLGALVAAMPGTALAQLGLDLENLRSEVRGDAFRTFPERLAQLESVDVAEALAVTLRAGIVGEYSWDALEKAARELGATGTGQGAGITGIASWPVLTLASKAKAIAVGPQGRVAEHAPRLPAGAKDVRAVYADGAFLIAYRVNYDEYGYWSTDPDTVLHFSGYDTAAYSWRMNGGSAAGAQLTADGARMAGHRAIRAGDDPGRGDRHVLSDGHTYWTLDRNALHEIDPATGDRGRASLPAFLEEQSTAHGELLVPHACTLGPLSEPTEGSPLGGTDGLAGFAVLELARVDGGPTHRIAAPDGRSVEVRVPERRSRRWYGFAHGTPRALFTAPGGSTHGLSSAGGATLLAADGSGQIWSCHTGTACDCTAKWGVPYLPEPVFWHFMTVRDARTSALLRGVAAEDLGPLLEAAGAEHGTTRTADIVLTPKAATALLSEGGATPHASLVWGVTGFAHSAAKLRGTLDDYLTAIRRTVERAPLQSESEPLARGLHRFLRDLGARGRDVRAHVEATDRFLRGETDAREIENRPHASADWSALLGRVGALAWHAALPTTDEDERAALLDFLRRWSRTLFADRDAAVETGRIIGGEEFAPLEGKESRRVGLGVRSRVPDQEARYGKGSRVHTFVESRTGGALPVEAPEAEYERRRVDLGWGDSDQLTAFADAVAAHGPIPWDPEAAAIVAEHTGLVGEAAALLLCALHGSGVNPGPAGARTLLGISSAGANLAAEELRGLTAEDVLDLYREVLPRTPEGIAALWEPGGAAGVAERLARAWNDRFGRRLALPEDTLAAFCAAKLERVDLQRLRLLADHTGEEALTRDAVSQLTSYKRRHQHVTEVVHTPEATARLSAILVDLARLIPWAYAELPAGDPVRDGVPAALAAVRERLKAPGLLLRAGALWAADFGRHLETVGGEPYRDARGST</sequence>
<evidence type="ECO:0000313" key="1">
    <source>
        <dbReference type="EMBL" id="MEE2040782.1"/>
    </source>
</evidence>
<organism evidence="1 2">
    <name type="scientific">Nocardiopsis codii</name>
    <dbReference type="NCBI Taxonomy" id="3065942"/>
    <lineage>
        <taxon>Bacteria</taxon>
        <taxon>Bacillati</taxon>
        <taxon>Actinomycetota</taxon>
        <taxon>Actinomycetes</taxon>
        <taxon>Streptosporangiales</taxon>
        <taxon>Nocardiopsidaceae</taxon>
        <taxon>Nocardiopsis</taxon>
    </lineage>
</organism>
<proteinExistence type="predicted"/>
<evidence type="ECO:0008006" key="3">
    <source>
        <dbReference type="Google" id="ProtNLM"/>
    </source>
</evidence>
<feature type="non-terminal residue" evidence="1">
    <location>
        <position position="1392"/>
    </location>
</feature>
<reference evidence="1 2" key="1">
    <citation type="submission" date="2023-08" db="EMBL/GenBank/DDBJ databases">
        <authorList>
            <person name="Girao M."/>
            <person name="Carvalho M.F."/>
        </authorList>
    </citation>
    <scope>NUCLEOTIDE SEQUENCE [LARGE SCALE GENOMIC DNA]</scope>
    <source>
        <strain evidence="1 2">CT-R113</strain>
    </source>
</reference>
<evidence type="ECO:0000313" key="2">
    <source>
        <dbReference type="Proteomes" id="UP001356095"/>
    </source>
</evidence>
<dbReference type="EMBL" id="JAUZMY010000035">
    <property type="protein sequence ID" value="MEE2040782.1"/>
    <property type="molecule type" value="Genomic_DNA"/>
</dbReference>
<keyword evidence="2" id="KW-1185">Reference proteome</keyword>
<comment type="caution">
    <text evidence="1">The sequence shown here is derived from an EMBL/GenBank/DDBJ whole genome shotgun (WGS) entry which is preliminary data.</text>
</comment>
<dbReference type="Proteomes" id="UP001356095">
    <property type="component" value="Unassembled WGS sequence"/>
</dbReference>